<proteinExistence type="predicted"/>
<dbReference type="AlphaFoldDB" id="A0A2I0ULT2"/>
<reference evidence="3" key="2">
    <citation type="submission" date="2017-12" db="EMBL/GenBank/DDBJ databases">
        <title>Genome sequence of the Bar-tailed Godwit (Limosa lapponica baueri).</title>
        <authorList>
            <person name="Lima N.C.B."/>
            <person name="Parody-Merino A.M."/>
            <person name="Battley P.F."/>
            <person name="Fidler A.E."/>
            <person name="Prosdocimi F."/>
        </authorList>
    </citation>
    <scope>NUCLEOTIDE SEQUENCE [LARGE SCALE GENOMIC DNA]</scope>
</reference>
<dbReference type="EMBL" id="KZ505692">
    <property type="protein sequence ID" value="PKU47002.1"/>
    <property type="molecule type" value="Genomic_DNA"/>
</dbReference>
<evidence type="ECO:0000313" key="2">
    <source>
        <dbReference type="EMBL" id="PKU47002.1"/>
    </source>
</evidence>
<evidence type="ECO:0000313" key="3">
    <source>
        <dbReference type="Proteomes" id="UP000233556"/>
    </source>
</evidence>
<dbReference type="Proteomes" id="UP000233556">
    <property type="component" value="Unassembled WGS sequence"/>
</dbReference>
<feature type="region of interest" description="Disordered" evidence="1">
    <location>
        <begin position="32"/>
        <end position="55"/>
    </location>
</feature>
<accession>A0A2I0ULT2</accession>
<feature type="compositionally biased region" description="Basic and acidic residues" evidence="1">
    <location>
        <begin position="32"/>
        <end position="54"/>
    </location>
</feature>
<protein>
    <submittedName>
        <fullName evidence="2">Suppression of tumorigenicity 5 protein isoform x4</fullName>
    </submittedName>
</protein>
<gene>
    <name evidence="2" type="ORF">llap_2716</name>
</gene>
<evidence type="ECO:0000256" key="1">
    <source>
        <dbReference type="SAM" id="MobiDB-lite"/>
    </source>
</evidence>
<dbReference type="OrthoDB" id="10542753at2759"/>
<reference evidence="3" key="1">
    <citation type="submission" date="2017-11" db="EMBL/GenBank/DDBJ databases">
        <authorList>
            <person name="Lima N.C."/>
            <person name="Parody-Merino A.M."/>
            <person name="Battley P.F."/>
            <person name="Fidler A.E."/>
            <person name="Prosdocimi F."/>
        </authorList>
    </citation>
    <scope>NUCLEOTIDE SEQUENCE [LARGE SCALE GENOMIC DNA]</scope>
</reference>
<sequence>MVKTMVRQAVVLKPMEVRGGTDIHLQPVEYPTPEKVDAPKEAVNPRKAHTKADSLQHPGACGGRGSCWNRFAGRTCGPVGDPCWNSLFLKDCTLQKGPTLDQFVKNCSL</sequence>
<keyword evidence="3" id="KW-1185">Reference proteome</keyword>
<name>A0A2I0ULT2_LIMLA</name>
<organism evidence="2 3">
    <name type="scientific">Limosa lapponica baueri</name>
    <dbReference type="NCBI Taxonomy" id="1758121"/>
    <lineage>
        <taxon>Eukaryota</taxon>
        <taxon>Metazoa</taxon>
        <taxon>Chordata</taxon>
        <taxon>Craniata</taxon>
        <taxon>Vertebrata</taxon>
        <taxon>Euteleostomi</taxon>
        <taxon>Archelosauria</taxon>
        <taxon>Archosauria</taxon>
        <taxon>Dinosauria</taxon>
        <taxon>Saurischia</taxon>
        <taxon>Theropoda</taxon>
        <taxon>Coelurosauria</taxon>
        <taxon>Aves</taxon>
        <taxon>Neognathae</taxon>
        <taxon>Neoaves</taxon>
        <taxon>Charadriiformes</taxon>
        <taxon>Scolopacidae</taxon>
        <taxon>Limosa</taxon>
    </lineage>
</organism>